<feature type="transmembrane region" description="Helical" evidence="1">
    <location>
        <begin position="7"/>
        <end position="31"/>
    </location>
</feature>
<dbReference type="OrthoDB" id="2243765at2"/>
<organism evidence="2 3">
    <name type="scientific">Oxobacter pfennigii</name>
    <dbReference type="NCBI Taxonomy" id="36849"/>
    <lineage>
        <taxon>Bacteria</taxon>
        <taxon>Bacillati</taxon>
        <taxon>Bacillota</taxon>
        <taxon>Clostridia</taxon>
        <taxon>Eubacteriales</taxon>
        <taxon>Clostridiaceae</taxon>
        <taxon>Oxobacter</taxon>
    </lineage>
</organism>
<gene>
    <name evidence="2" type="ORF">OXPF_35500</name>
</gene>
<dbReference type="STRING" id="36849.OXPF_35500"/>
<dbReference type="EMBL" id="LKET01000051">
    <property type="protein sequence ID" value="KPU42787.1"/>
    <property type="molecule type" value="Genomic_DNA"/>
</dbReference>
<dbReference type="AlphaFoldDB" id="A0A0P8WKE8"/>
<comment type="caution">
    <text evidence="2">The sequence shown here is derived from an EMBL/GenBank/DDBJ whole genome shotgun (WGS) entry which is preliminary data.</text>
</comment>
<keyword evidence="1" id="KW-0812">Transmembrane</keyword>
<feature type="transmembrane region" description="Helical" evidence="1">
    <location>
        <begin position="132"/>
        <end position="154"/>
    </location>
</feature>
<evidence type="ECO:0008006" key="4">
    <source>
        <dbReference type="Google" id="ProtNLM"/>
    </source>
</evidence>
<evidence type="ECO:0000313" key="2">
    <source>
        <dbReference type="EMBL" id="KPU42787.1"/>
    </source>
</evidence>
<keyword evidence="3" id="KW-1185">Reference proteome</keyword>
<dbReference type="Proteomes" id="UP000050326">
    <property type="component" value="Unassembled WGS sequence"/>
</dbReference>
<keyword evidence="1" id="KW-1133">Transmembrane helix</keyword>
<protein>
    <recommendedName>
        <fullName evidence="4">Signal peptidase I</fullName>
    </recommendedName>
</protein>
<sequence>MKEIKKALAILKSAVFILFLAISVILTASIVNSKNEFSTPRIGPIYLLSSEYAVDGNAGKIIVIHDTGTENSKENYIAAYTHSGGIAFKNVEGYKSNLILMEGDPGGFNIIGRRIMTIPYLGYLLNFASTQLGLAAIMFADLLIVLSFVSLPLMDIFKNSSKHKKAIIRKRKRRNERYMEEGRLRKRSAVV</sequence>
<name>A0A0P8WKE8_9CLOT</name>
<evidence type="ECO:0000313" key="3">
    <source>
        <dbReference type="Proteomes" id="UP000050326"/>
    </source>
</evidence>
<accession>A0A0P8WKE8</accession>
<reference evidence="2 3" key="1">
    <citation type="submission" date="2015-09" db="EMBL/GenBank/DDBJ databases">
        <title>Genome sequence of Oxobacter pfennigii DSM 3222.</title>
        <authorList>
            <person name="Poehlein A."/>
            <person name="Bengelsdorf F.R."/>
            <person name="Schiel-Bengelsdorf B."/>
            <person name="Duerre P."/>
            <person name="Daniel R."/>
        </authorList>
    </citation>
    <scope>NUCLEOTIDE SEQUENCE [LARGE SCALE GENOMIC DNA]</scope>
    <source>
        <strain evidence="2 3">DSM 3222</strain>
    </source>
</reference>
<dbReference type="RefSeq" id="WP_054876532.1">
    <property type="nucleotide sequence ID" value="NZ_LKET01000051.1"/>
</dbReference>
<proteinExistence type="predicted"/>
<keyword evidence="1" id="KW-0472">Membrane</keyword>
<evidence type="ECO:0000256" key="1">
    <source>
        <dbReference type="SAM" id="Phobius"/>
    </source>
</evidence>